<sequence length="343" mass="37979">MESSRPNYRAGSGPSRGKLPLIPKDMVPQALGEPSDLNLLVYGTPTPIFDVSRGSYTVNKGVARNGGTSSFASTEENNFTGTRRKPILIDCDEDKIVLLNGVVITDANHEMDKSMVSSLKSSVEYWQYQNSKIQQENAALELRLQAQSKMAQLSIAVNEFLNSEKERLQKRVMELDQMNKKLTALNGPVSNSNRLSSQPITNMGRSSSILIHQMIQPIVEIGRNPDPSKAEEHKVELSNLSEGPRSMLPKPCSAFGSELDLPPETEHLKLDSPDREEFDMDLFNLLESPGSYVMEPTSIPRPHHDPLVGLSSHAIEPTSEDGPTRDPPQGEESDTEGWTWLLD</sequence>
<protein>
    <submittedName>
        <fullName evidence="3">Uncharacterized protein</fullName>
    </submittedName>
</protein>
<feature type="region of interest" description="Disordered" evidence="2">
    <location>
        <begin position="1"/>
        <end position="22"/>
    </location>
</feature>
<feature type="region of interest" description="Disordered" evidence="2">
    <location>
        <begin position="293"/>
        <end position="343"/>
    </location>
</feature>
<feature type="coiled-coil region" evidence="1">
    <location>
        <begin position="130"/>
        <end position="185"/>
    </location>
</feature>
<dbReference type="EMBL" id="BSYO01000010">
    <property type="protein sequence ID" value="GMH10956.1"/>
    <property type="molecule type" value="Genomic_DNA"/>
</dbReference>
<evidence type="ECO:0000313" key="4">
    <source>
        <dbReference type="Proteomes" id="UP001279734"/>
    </source>
</evidence>
<comment type="caution">
    <text evidence="3">The sequence shown here is derived from an EMBL/GenBank/DDBJ whole genome shotgun (WGS) entry which is preliminary data.</text>
</comment>
<evidence type="ECO:0000256" key="1">
    <source>
        <dbReference type="SAM" id="Coils"/>
    </source>
</evidence>
<evidence type="ECO:0000256" key="2">
    <source>
        <dbReference type="SAM" id="MobiDB-lite"/>
    </source>
</evidence>
<accession>A0AAD3SHR8</accession>
<reference evidence="3" key="1">
    <citation type="submission" date="2023-05" db="EMBL/GenBank/DDBJ databases">
        <title>Nepenthes gracilis genome sequencing.</title>
        <authorList>
            <person name="Fukushima K."/>
        </authorList>
    </citation>
    <scope>NUCLEOTIDE SEQUENCE</scope>
    <source>
        <strain evidence="3">SING2019-196</strain>
    </source>
</reference>
<organism evidence="3 4">
    <name type="scientific">Nepenthes gracilis</name>
    <name type="common">Slender pitcher plant</name>
    <dbReference type="NCBI Taxonomy" id="150966"/>
    <lineage>
        <taxon>Eukaryota</taxon>
        <taxon>Viridiplantae</taxon>
        <taxon>Streptophyta</taxon>
        <taxon>Embryophyta</taxon>
        <taxon>Tracheophyta</taxon>
        <taxon>Spermatophyta</taxon>
        <taxon>Magnoliopsida</taxon>
        <taxon>eudicotyledons</taxon>
        <taxon>Gunneridae</taxon>
        <taxon>Pentapetalae</taxon>
        <taxon>Caryophyllales</taxon>
        <taxon>Nepenthaceae</taxon>
        <taxon>Nepenthes</taxon>
    </lineage>
</organism>
<feature type="compositionally biased region" description="Basic and acidic residues" evidence="2">
    <location>
        <begin position="226"/>
        <end position="236"/>
    </location>
</feature>
<evidence type="ECO:0000313" key="3">
    <source>
        <dbReference type="EMBL" id="GMH10956.1"/>
    </source>
</evidence>
<dbReference type="AlphaFoldDB" id="A0AAD3SHR8"/>
<gene>
    <name evidence="3" type="ORF">Nepgr_012797</name>
</gene>
<feature type="region of interest" description="Disordered" evidence="2">
    <location>
        <begin position="224"/>
        <end position="247"/>
    </location>
</feature>
<keyword evidence="4" id="KW-1185">Reference proteome</keyword>
<name>A0AAD3SHR8_NEPGR</name>
<dbReference type="Proteomes" id="UP001279734">
    <property type="component" value="Unassembled WGS sequence"/>
</dbReference>
<keyword evidence="1" id="KW-0175">Coiled coil</keyword>
<proteinExistence type="predicted"/>